<dbReference type="EMBL" id="CHKL01000760">
    <property type="protein sequence ID" value="COX27791.1"/>
    <property type="molecule type" value="Genomic_DNA"/>
</dbReference>
<accession>A0A655JNI3</accession>
<name>A0A655JNI3_MYCTX</name>
<evidence type="ECO:0000313" key="2">
    <source>
        <dbReference type="EMBL" id="COX74820.1"/>
    </source>
</evidence>
<evidence type="ECO:0000313" key="1">
    <source>
        <dbReference type="EMBL" id="COX27791.1"/>
    </source>
</evidence>
<dbReference type="Proteomes" id="UP000048600">
    <property type="component" value="Unassembled WGS sequence"/>
</dbReference>
<sequence length="38" mass="3992">MPAAIAPLVVVFDGYKKPDIEPAKPKRSGWKAASAIAP</sequence>
<reference evidence="3 4" key="1">
    <citation type="submission" date="2015-03" db="EMBL/GenBank/DDBJ databases">
        <authorList>
            <consortium name="Pathogen Informatics"/>
        </authorList>
    </citation>
    <scope>NUCLEOTIDE SEQUENCE [LARGE SCALE GENOMIC DNA]</scope>
    <source>
        <strain evidence="2 3">M09401471</strain>
        <strain evidence="1 4">P00601463</strain>
    </source>
</reference>
<organism evidence="1 4">
    <name type="scientific">Mycobacterium tuberculosis</name>
    <dbReference type="NCBI Taxonomy" id="1773"/>
    <lineage>
        <taxon>Bacteria</taxon>
        <taxon>Bacillati</taxon>
        <taxon>Actinomycetota</taxon>
        <taxon>Actinomycetes</taxon>
        <taxon>Mycobacteriales</taxon>
        <taxon>Mycobacteriaceae</taxon>
        <taxon>Mycobacterium</taxon>
        <taxon>Mycobacterium tuberculosis complex</taxon>
    </lineage>
</organism>
<protein>
    <submittedName>
        <fullName evidence="1">Uncharacterized protein</fullName>
    </submittedName>
</protein>
<dbReference type="EMBL" id="CSAJ01001215">
    <property type="protein sequence ID" value="COX74820.1"/>
    <property type="molecule type" value="Genomic_DNA"/>
</dbReference>
<dbReference type="AlphaFoldDB" id="A0A655JNI3"/>
<evidence type="ECO:0000313" key="4">
    <source>
        <dbReference type="Proteomes" id="UP000048600"/>
    </source>
</evidence>
<gene>
    <name evidence="2" type="ORF">ERS007720_04854</name>
    <name evidence="1" type="ORF">ERS007741_04109</name>
</gene>
<evidence type="ECO:0000313" key="3">
    <source>
        <dbReference type="Proteomes" id="UP000044938"/>
    </source>
</evidence>
<dbReference type="Proteomes" id="UP000044938">
    <property type="component" value="Unassembled WGS sequence"/>
</dbReference>
<proteinExistence type="predicted"/>